<organism evidence="2 3">
    <name type="scientific">Porites evermanni</name>
    <dbReference type="NCBI Taxonomy" id="104178"/>
    <lineage>
        <taxon>Eukaryota</taxon>
        <taxon>Metazoa</taxon>
        <taxon>Cnidaria</taxon>
        <taxon>Anthozoa</taxon>
        <taxon>Hexacorallia</taxon>
        <taxon>Scleractinia</taxon>
        <taxon>Fungiina</taxon>
        <taxon>Poritidae</taxon>
        <taxon>Porites</taxon>
    </lineage>
</organism>
<proteinExistence type="predicted"/>
<accession>A0ABN8RE72</accession>
<evidence type="ECO:0000313" key="2">
    <source>
        <dbReference type="EMBL" id="CAH3177695.1"/>
    </source>
</evidence>
<keyword evidence="3" id="KW-1185">Reference proteome</keyword>
<comment type="caution">
    <text evidence="2">The sequence shown here is derived from an EMBL/GenBank/DDBJ whole genome shotgun (WGS) entry which is preliminary data.</text>
</comment>
<dbReference type="Proteomes" id="UP001159427">
    <property type="component" value="Unassembled WGS sequence"/>
</dbReference>
<reference evidence="2 3" key="1">
    <citation type="submission" date="2022-05" db="EMBL/GenBank/DDBJ databases">
        <authorList>
            <consortium name="Genoscope - CEA"/>
            <person name="William W."/>
        </authorList>
    </citation>
    <scope>NUCLEOTIDE SEQUENCE [LARGE SCALE GENOMIC DNA]</scope>
</reference>
<evidence type="ECO:0000256" key="1">
    <source>
        <dbReference type="SAM" id="MobiDB-lite"/>
    </source>
</evidence>
<name>A0ABN8RE72_9CNID</name>
<evidence type="ECO:0000313" key="3">
    <source>
        <dbReference type="Proteomes" id="UP001159427"/>
    </source>
</evidence>
<gene>
    <name evidence="2" type="ORF">PEVE_00011367</name>
</gene>
<protein>
    <submittedName>
        <fullName evidence="2">Uncharacterized protein</fullName>
    </submittedName>
</protein>
<sequence>MLCDRVLTSNATSNRDYNRSPLNNFEYTREKVSISWENLDVFVKVPQPSLRKRLHLISEEQEKPTRKQVLYNLSGRIDAGSLLAVMGAR</sequence>
<feature type="compositionally biased region" description="Polar residues" evidence="1">
    <location>
        <begin position="7"/>
        <end position="22"/>
    </location>
</feature>
<dbReference type="EMBL" id="CALNXI010001819">
    <property type="protein sequence ID" value="CAH3177695.1"/>
    <property type="molecule type" value="Genomic_DNA"/>
</dbReference>
<feature type="region of interest" description="Disordered" evidence="1">
    <location>
        <begin position="1"/>
        <end position="22"/>
    </location>
</feature>